<dbReference type="RefSeq" id="WP_345387767.1">
    <property type="nucleotide sequence ID" value="NZ_BAABHG010000002.1"/>
</dbReference>
<feature type="region of interest" description="Disordered" evidence="1">
    <location>
        <begin position="355"/>
        <end position="416"/>
    </location>
</feature>
<evidence type="ECO:0000259" key="2">
    <source>
        <dbReference type="Pfam" id="PF02720"/>
    </source>
</evidence>
<dbReference type="EMBL" id="JBHUKU010000004">
    <property type="protein sequence ID" value="MFD2458575.1"/>
    <property type="molecule type" value="Genomic_DNA"/>
</dbReference>
<feature type="compositionally biased region" description="Basic residues" evidence="1">
    <location>
        <begin position="393"/>
        <end position="416"/>
    </location>
</feature>
<organism evidence="3 4">
    <name type="scientific">Amycolatopsis samaneae</name>
    <dbReference type="NCBI Taxonomy" id="664691"/>
    <lineage>
        <taxon>Bacteria</taxon>
        <taxon>Bacillati</taxon>
        <taxon>Actinomycetota</taxon>
        <taxon>Actinomycetes</taxon>
        <taxon>Pseudonocardiales</taxon>
        <taxon>Pseudonocardiaceae</taxon>
        <taxon>Amycolatopsis</taxon>
    </lineage>
</organism>
<evidence type="ECO:0000256" key="1">
    <source>
        <dbReference type="SAM" id="MobiDB-lite"/>
    </source>
</evidence>
<name>A0ABW5GBT9_9PSEU</name>
<dbReference type="InterPro" id="IPR003870">
    <property type="entry name" value="DUF222"/>
</dbReference>
<keyword evidence="4" id="KW-1185">Reference proteome</keyword>
<feature type="region of interest" description="Disordered" evidence="1">
    <location>
        <begin position="281"/>
        <end position="307"/>
    </location>
</feature>
<proteinExistence type="predicted"/>
<feature type="domain" description="DUF222" evidence="2">
    <location>
        <begin position="42"/>
        <end position="309"/>
    </location>
</feature>
<protein>
    <submittedName>
        <fullName evidence="3">DUF222 domain-containing protein</fullName>
    </submittedName>
</protein>
<reference evidence="4" key="1">
    <citation type="journal article" date="2019" name="Int. J. Syst. Evol. Microbiol.">
        <title>The Global Catalogue of Microorganisms (GCM) 10K type strain sequencing project: providing services to taxonomists for standard genome sequencing and annotation.</title>
        <authorList>
            <consortium name="The Broad Institute Genomics Platform"/>
            <consortium name="The Broad Institute Genome Sequencing Center for Infectious Disease"/>
            <person name="Wu L."/>
            <person name="Ma J."/>
        </authorList>
    </citation>
    <scope>NUCLEOTIDE SEQUENCE [LARGE SCALE GENOMIC DNA]</scope>
    <source>
        <strain evidence="4">CGMCC 4.7643</strain>
    </source>
</reference>
<accession>A0ABW5GBT9</accession>
<dbReference type="Pfam" id="PF02720">
    <property type="entry name" value="DUF222"/>
    <property type="match status" value="1"/>
</dbReference>
<gene>
    <name evidence="3" type="ORF">ACFSYJ_08190</name>
</gene>
<sequence>MSTSTIPLTSPGASGAEAALSEVCALEKEVCRLRARQMRALERYFRCAGSRRSATAELARAGAMTPRQAERKLVMAEALVRRLPRTLASLERAEIDELKATKIVESTVVLSDVLARRADEIIVRRLTGKDSGSLRRAVNRVVLSLDPDGYRARSLERRRCREVRLRPEGETMSRLAARLPVEQASAIYASVDRAARELRRVPGEGRTTGQLRADVFADRLLVAHGGDASVRADIQVQVDLMTLAGLNQEPAELAGYGSIPAWLARRIATSPSSTWTRLITDADTGHHPSVGRDTYRPPSEPDCDLRVRDRECATPGCRRPARFAELDHADERHGERGESSADALDGHCAFHREVKREPGERPVPRRNGSDLIVTPTGRKYTHHAQPFHEPRTRRSRRPAAMSRSRRRTEKRKTKKP</sequence>
<evidence type="ECO:0000313" key="4">
    <source>
        <dbReference type="Proteomes" id="UP001597419"/>
    </source>
</evidence>
<dbReference type="Proteomes" id="UP001597419">
    <property type="component" value="Unassembled WGS sequence"/>
</dbReference>
<comment type="caution">
    <text evidence="3">The sequence shown here is derived from an EMBL/GenBank/DDBJ whole genome shotgun (WGS) entry which is preliminary data.</text>
</comment>
<evidence type="ECO:0000313" key="3">
    <source>
        <dbReference type="EMBL" id="MFD2458575.1"/>
    </source>
</evidence>